<feature type="domain" description="Helicase ATP-binding" evidence="1">
    <location>
        <begin position="54"/>
        <end position="230"/>
    </location>
</feature>
<dbReference type="InterPro" id="IPR001650">
    <property type="entry name" value="Helicase_C-like"/>
</dbReference>
<dbReference type="AlphaFoldDB" id="A0A6C0C864"/>
<dbReference type="InterPro" id="IPR014001">
    <property type="entry name" value="Helicase_ATP-bd"/>
</dbReference>
<dbReference type="PROSITE" id="PS51192">
    <property type="entry name" value="HELICASE_ATP_BIND_1"/>
    <property type="match status" value="1"/>
</dbReference>
<dbReference type="EMBL" id="MN739358">
    <property type="protein sequence ID" value="QHT00768.1"/>
    <property type="molecule type" value="Genomic_DNA"/>
</dbReference>
<dbReference type="InterPro" id="IPR027417">
    <property type="entry name" value="P-loop_NTPase"/>
</dbReference>
<protein>
    <recommendedName>
        <fullName evidence="1">Helicase ATP-binding domain-containing protein</fullName>
    </recommendedName>
</protein>
<evidence type="ECO:0000259" key="1">
    <source>
        <dbReference type="PROSITE" id="PS51192"/>
    </source>
</evidence>
<name>A0A6C0C864_9ZZZZ</name>
<reference evidence="2" key="1">
    <citation type="journal article" date="2020" name="Nature">
        <title>Giant virus diversity and host interactions through global metagenomics.</title>
        <authorList>
            <person name="Schulz F."/>
            <person name="Roux S."/>
            <person name="Paez-Espino D."/>
            <person name="Jungbluth S."/>
            <person name="Walsh D.A."/>
            <person name="Denef V.J."/>
            <person name="McMahon K.D."/>
            <person name="Konstantinidis K.T."/>
            <person name="Eloe-Fadrosh E.A."/>
            <person name="Kyrpides N.C."/>
            <person name="Woyke T."/>
        </authorList>
    </citation>
    <scope>NUCLEOTIDE SEQUENCE</scope>
    <source>
        <strain evidence="2">GVMAG-M-3300020192-26</strain>
    </source>
</reference>
<dbReference type="SMART" id="SM00487">
    <property type="entry name" value="DEXDc"/>
    <property type="match status" value="1"/>
</dbReference>
<dbReference type="GO" id="GO:0007131">
    <property type="term" value="P:reciprocal meiotic recombination"/>
    <property type="evidence" value="ECO:0007669"/>
    <property type="project" value="TreeGrafter"/>
</dbReference>
<dbReference type="Pfam" id="PF00176">
    <property type="entry name" value="SNF2-rel_dom"/>
    <property type="match status" value="1"/>
</dbReference>
<dbReference type="GO" id="GO:0005524">
    <property type="term" value="F:ATP binding"/>
    <property type="evidence" value="ECO:0007669"/>
    <property type="project" value="InterPro"/>
</dbReference>
<dbReference type="InterPro" id="IPR050496">
    <property type="entry name" value="SNF2_RAD54_helicase_repair"/>
</dbReference>
<dbReference type="GO" id="GO:0000724">
    <property type="term" value="P:double-strand break repair via homologous recombination"/>
    <property type="evidence" value="ECO:0007669"/>
    <property type="project" value="TreeGrafter"/>
</dbReference>
<proteinExistence type="predicted"/>
<dbReference type="Pfam" id="PF00271">
    <property type="entry name" value="Helicase_C"/>
    <property type="match status" value="1"/>
</dbReference>
<dbReference type="SUPFAM" id="SSF52540">
    <property type="entry name" value="P-loop containing nucleoside triphosphate hydrolases"/>
    <property type="match status" value="1"/>
</dbReference>
<dbReference type="PANTHER" id="PTHR45629">
    <property type="entry name" value="SNF2/RAD54 FAMILY MEMBER"/>
    <property type="match status" value="1"/>
</dbReference>
<organism evidence="2">
    <name type="scientific">viral metagenome</name>
    <dbReference type="NCBI Taxonomy" id="1070528"/>
    <lineage>
        <taxon>unclassified sequences</taxon>
        <taxon>metagenomes</taxon>
        <taxon>organismal metagenomes</taxon>
    </lineage>
</organism>
<evidence type="ECO:0000313" key="2">
    <source>
        <dbReference type="EMBL" id="QHT00768.1"/>
    </source>
</evidence>
<dbReference type="GO" id="GO:0015616">
    <property type="term" value="F:DNA translocase activity"/>
    <property type="evidence" value="ECO:0007669"/>
    <property type="project" value="TreeGrafter"/>
</dbReference>
<dbReference type="PANTHER" id="PTHR45629:SF7">
    <property type="entry name" value="DNA EXCISION REPAIR PROTEIN ERCC-6-RELATED"/>
    <property type="match status" value="1"/>
</dbReference>
<dbReference type="GO" id="GO:0005634">
    <property type="term" value="C:nucleus"/>
    <property type="evidence" value="ECO:0007669"/>
    <property type="project" value="TreeGrafter"/>
</dbReference>
<dbReference type="Gene3D" id="3.40.50.300">
    <property type="entry name" value="P-loop containing nucleotide triphosphate hydrolases"/>
    <property type="match status" value="2"/>
</dbReference>
<dbReference type="CDD" id="cd18785">
    <property type="entry name" value="SF2_C"/>
    <property type="match status" value="1"/>
</dbReference>
<dbReference type="InterPro" id="IPR000330">
    <property type="entry name" value="SNF2_N"/>
</dbReference>
<sequence>MQSYPSVDDDDFYPFVNKKFKKLAIPKEKKTMKEFCFPKNYELQIPQKFLAEFINPKTQYTGILVYHKIGSGKSCTAIHLAEGFKKHKNIMVVLPAALKGNFRNELRTPCAGNNYLTMEERAILKKHLPTDPEYKKIIKKSDERIDKYYTIYSYNKFIDLVKQNKIKLKNTLLIIDEIHNMISETGAYYELIYDLVMSAPKDLRLVIMSATPIFDKPIEIALTMNLLNRKNQMPTGSEFYDTFLEPIYTTKEITYEVKNLDLFKSYIKGYVSYYKGAPSYVFPKTELHLVKCRMSDLQYKVYKKIIRSEAADQEEISEISDVSNSFFIGTRMLSNFVYPNKRMNKEGWDSLDDDDFSSTNIKEYSPKFAKILRRIKRCEGTVFIYSNFKGYGGIKPFVRLLEQHHFKNYADNGVGKKRFAVWSGDQKPEYKEDIKAIFNKKENEDGSMIKVIIGSSSIKEGVSFLRVREVHIIEMYWNWSRMDQIMGRAIRFCSHKDVPADQRLVKVYMYLATHPELQMSIDEKILQIAIRKQKINIAFERAMKEAAVDCTLFKNGNDDDIVCDI</sequence>
<accession>A0A6C0C864</accession>